<proteinExistence type="predicted"/>
<keyword evidence="2" id="KW-1185">Reference proteome</keyword>
<reference evidence="1 2" key="1">
    <citation type="journal article" date="2019" name="Sci. Rep.">
        <title>Orb-weaving spider Araneus ventricosus genome elucidates the spidroin gene catalogue.</title>
        <authorList>
            <person name="Kono N."/>
            <person name="Nakamura H."/>
            <person name="Ohtoshi R."/>
            <person name="Moran D.A.P."/>
            <person name="Shinohara A."/>
            <person name="Yoshida Y."/>
            <person name="Fujiwara M."/>
            <person name="Mori M."/>
            <person name="Tomita M."/>
            <person name="Arakawa K."/>
        </authorList>
    </citation>
    <scope>NUCLEOTIDE SEQUENCE [LARGE SCALE GENOMIC DNA]</scope>
</reference>
<dbReference type="EMBL" id="BGPR01003422">
    <property type="protein sequence ID" value="GBM87949.1"/>
    <property type="molecule type" value="Genomic_DNA"/>
</dbReference>
<sequence>MSHYCRFRWVSIRSIREKHQDIERPRRGKGHTAQDVVSSELMTVTMPQKKFLCNNFNKGMLIALLSVKLESEGFLVKQATEDAAHLIVTIAIVAAEEHKCAVLLEEDIDLLIVLTGHQKSPPANISFLKPGKGTHRTTSSLLVVLNIPQCMKNALIFLRTFSGCDTTSSFYRQGKKKFILRNEGLLQIIQVYMRKQAQLNSIIDAEQRLLVALYGGIIDDSLDGLRFQLFTK</sequence>
<gene>
    <name evidence="1" type="ORF">AVEN_195186_1</name>
</gene>
<accession>A0A4Y2JER3</accession>
<evidence type="ECO:0000313" key="2">
    <source>
        <dbReference type="Proteomes" id="UP000499080"/>
    </source>
</evidence>
<evidence type="ECO:0000313" key="1">
    <source>
        <dbReference type="EMBL" id="GBM87949.1"/>
    </source>
</evidence>
<dbReference type="Proteomes" id="UP000499080">
    <property type="component" value="Unassembled WGS sequence"/>
</dbReference>
<dbReference type="AlphaFoldDB" id="A0A4Y2JER3"/>
<comment type="caution">
    <text evidence="1">The sequence shown here is derived from an EMBL/GenBank/DDBJ whole genome shotgun (WGS) entry which is preliminary data.</text>
</comment>
<organism evidence="1 2">
    <name type="scientific">Araneus ventricosus</name>
    <name type="common">Orbweaver spider</name>
    <name type="synonym">Epeira ventricosa</name>
    <dbReference type="NCBI Taxonomy" id="182803"/>
    <lineage>
        <taxon>Eukaryota</taxon>
        <taxon>Metazoa</taxon>
        <taxon>Ecdysozoa</taxon>
        <taxon>Arthropoda</taxon>
        <taxon>Chelicerata</taxon>
        <taxon>Arachnida</taxon>
        <taxon>Araneae</taxon>
        <taxon>Araneomorphae</taxon>
        <taxon>Entelegynae</taxon>
        <taxon>Araneoidea</taxon>
        <taxon>Araneidae</taxon>
        <taxon>Araneus</taxon>
    </lineage>
</organism>
<protein>
    <submittedName>
        <fullName evidence="1">Uncharacterized protein</fullName>
    </submittedName>
</protein>
<name>A0A4Y2JER3_ARAVE</name>
<dbReference type="OrthoDB" id="6156427at2759"/>